<dbReference type="Gene3D" id="1.25.40.10">
    <property type="entry name" value="Tetratricopeptide repeat domain"/>
    <property type="match status" value="1"/>
</dbReference>
<dbReference type="EMBL" id="SDHX01000002">
    <property type="protein sequence ID" value="RXK53442.1"/>
    <property type="molecule type" value="Genomic_DNA"/>
</dbReference>
<dbReference type="AlphaFoldDB" id="A0A4Q1C4U8"/>
<dbReference type="GO" id="GO:0016020">
    <property type="term" value="C:membrane"/>
    <property type="evidence" value="ECO:0007669"/>
    <property type="project" value="UniProtKB-SubCell"/>
</dbReference>
<feature type="transmembrane region" description="Helical" evidence="5">
    <location>
        <begin position="181"/>
        <end position="198"/>
    </location>
</feature>
<feature type="transmembrane region" description="Helical" evidence="5">
    <location>
        <begin position="73"/>
        <end position="93"/>
    </location>
</feature>
<evidence type="ECO:0000256" key="1">
    <source>
        <dbReference type="ARBA" id="ARBA00004141"/>
    </source>
</evidence>
<dbReference type="SUPFAM" id="SSF48452">
    <property type="entry name" value="TPR-like"/>
    <property type="match status" value="1"/>
</dbReference>
<sequence length="669" mass="70520">MSSVLQDPTRLPLRVMLGAGLAALAWLTLAESSATRMFATPWNGVLVAIVALPSLGLLLRLGVSSGTMNQPALAWLLTAGLAGLGPTLSALASPYRAPSLLSAGLPLSAICLFLLVYDWVLTDEARRRAQLGRWLAVGAGLVALVSALYWVRDVAERLAAGRTVASLFETRNPHPLGHSNYTAGLMLLGLPWLALLAWRERGWARTAATMGGLLSLLNLFACGSRGGLLGLAALAVAGVAMARIGWKRFLLAAGLAVVLAGLLAVANPRVRALLGPADPAAAPNASAVQRRAMFDAAVRMGADRPFLGWGPGTTPLAYPRYRQSLDGGAENVLQLHNTPLHVWAENGVLGLLAAGLFTGLVALSWRRSPPAAATLAGYGVLALTDFQLDVPVIAAAIAVLGALLARPAPAVAGRSLRLGVSVGVALAAGAILVLGGRDPAPALNVEALRLARDPAQHARAVALLNESLALNPDQEIAHFNLAWLLVVPEPAKAEAHFRAAARLVPDKGGVYFGLGLARLNQGDRTGAARALALECINEPLFLASPWWTVPEIGTLRDASSRHFAHLIAQILPQLHQIKATWSEKHAAALLTLAPRFGEVSAGPETSYRRTRLGYPVLMRNADLAPPIDLYDVRENPRFAAALPFPLPPKGWLPSPLLLKLLDEAVPVRQ</sequence>
<evidence type="ECO:0000256" key="2">
    <source>
        <dbReference type="ARBA" id="ARBA00022692"/>
    </source>
</evidence>
<keyword evidence="3 5" id="KW-1133">Transmembrane helix</keyword>
<comment type="subcellular location">
    <subcellularLocation>
        <location evidence="1">Membrane</location>
        <topology evidence="1">Multi-pass membrane protein</topology>
    </subcellularLocation>
</comment>
<feature type="transmembrane region" description="Helical" evidence="5">
    <location>
        <begin position="42"/>
        <end position="61"/>
    </location>
</feature>
<accession>A0A4Q1C4U8</accession>
<keyword evidence="8" id="KW-1185">Reference proteome</keyword>
<evidence type="ECO:0000259" key="6">
    <source>
        <dbReference type="Pfam" id="PF04932"/>
    </source>
</evidence>
<gene>
    <name evidence="7" type="ORF">ESB00_17260</name>
</gene>
<dbReference type="PANTHER" id="PTHR37422:SF23">
    <property type="entry name" value="TEICHURONIC ACID BIOSYNTHESIS PROTEIN TUAE"/>
    <property type="match status" value="1"/>
</dbReference>
<feature type="domain" description="O-antigen ligase-related" evidence="6">
    <location>
        <begin position="213"/>
        <end position="353"/>
    </location>
</feature>
<comment type="caution">
    <text evidence="7">The sequence shown here is derived from an EMBL/GenBank/DDBJ whole genome shotgun (WGS) entry which is preliminary data.</text>
</comment>
<dbReference type="RefSeq" id="WP_129049071.1">
    <property type="nucleotide sequence ID" value="NZ_SDHX01000002.1"/>
</dbReference>
<name>A0A4Q1C4U8_9BACT</name>
<feature type="transmembrane region" description="Helical" evidence="5">
    <location>
        <begin position="416"/>
        <end position="435"/>
    </location>
</feature>
<dbReference type="Proteomes" id="UP000290218">
    <property type="component" value="Unassembled WGS sequence"/>
</dbReference>
<evidence type="ECO:0000313" key="7">
    <source>
        <dbReference type="EMBL" id="RXK53442.1"/>
    </source>
</evidence>
<feature type="transmembrane region" description="Helical" evidence="5">
    <location>
        <begin position="348"/>
        <end position="366"/>
    </location>
</feature>
<dbReference type="OrthoDB" id="194035at2"/>
<feature type="transmembrane region" description="Helical" evidence="5">
    <location>
        <begin position="219"/>
        <end position="242"/>
    </location>
</feature>
<proteinExistence type="predicted"/>
<dbReference type="InterPro" id="IPR051533">
    <property type="entry name" value="WaaL-like"/>
</dbReference>
<dbReference type="PANTHER" id="PTHR37422">
    <property type="entry name" value="TEICHURONIC ACID BIOSYNTHESIS PROTEIN TUAE"/>
    <property type="match status" value="1"/>
</dbReference>
<feature type="transmembrane region" description="Helical" evidence="5">
    <location>
        <begin position="386"/>
        <end position="404"/>
    </location>
</feature>
<evidence type="ECO:0000313" key="8">
    <source>
        <dbReference type="Proteomes" id="UP000290218"/>
    </source>
</evidence>
<dbReference type="InterPro" id="IPR007016">
    <property type="entry name" value="O-antigen_ligase-rel_domated"/>
</dbReference>
<keyword evidence="2 5" id="KW-0812">Transmembrane</keyword>
<evidence type="ECO:0000256" key="3">
    <source>
        <dbReference type="ARBA" id="ARBA00022989"/>
    </source>
</evidence>
<evidence type="ECO:0000256" key="5">
    <source>
        <dbReference type="SAM" id="Phobius"/>
    </source>
</evidence>
<keyword evidence="4 5" id="KW-0472">Membrane</keyword>
<organism evidence="7 8">
    <name type="scientific">Oleiharenicola lentus</name>
    <dbReference type="NCBI Taxonomy" id="2508720"/>
    <lineage>
        <taxon>Bacteria</taxon>
        <taxon>Pseudomonadati</taxon>
        <taxon>Verrucomicrobiota</taxon>
        <taxon>Opitutia</taxon>
        <taxon>Opitutales</taxon>
        <taxon>Opitutaceae</taxon>
        <taxon>Oleiharenicola</taxon>
    </lineage>
</organism>
<keyword evidence="7" id="KW-0436">Ligase</keyword>
<feature type="transmembrane region" description="Helical" evidence="5">
    <location>
        <begin position="99"/>
        <end position="120"/>
    </location>
</feature>
<dbReference type="Pfam" id="PF04932">
    <property type="entry name" value="Wzy_C"/>
    <property type="match status" value="1"/>
</dbReference>
<reference evidence="7 8" key="1">
    <citation type="submission" date="2019-01" db="EMBL/GenBank/DDBJ databases">
        <title>Lacunisphaera sp. strain TWA-58.</title>
        <authorList>
            <person name="Chen W.-M."/>
        </authorList>
    </citation>
    <scope>NUCLEOTIDE SEQUENCE [LARGE SCALE GENOMIC DNA]</scope>
    <source>
        <strain evidence="7 8">TWA-58</strain>
    </source>
</reference>
<feature type="transmembrane region" description="Helical" evidence="5">
    <location>
        <begin position="132"/>
        <end position="151"/>
    </location>
</feature>
<dbReference type="GO" id="GO:0016874">
    <property type="term" value="F:ligase activity"/>
    <property type="evidence" value="ECO:0007669"/>
    <property type="project" value="UniProtKB-KW"/>
</dbReference>
<feature type="transmembrane region" description="Helical" evidence="5">
    <location>
        <begin position="248"/>
        <end position="266"/>
    </location>
</feature>
<evidence type="ECO:0000256" key="4">
    <source>
        <dbReference type="ARBA" id="ARBA00023136"/>
    </source>
</evidence>
<protein>
    <submittedName>
        <fullName evidence="7">O-antigen ligase domain-containing protein</fullName>
    </submittedName>
</protein>
<dbReference type="InterPro" id="IPR011990">
    <property type="entry name" value="TPR-like_helical_dom_sf"/>
</dbReference>